<name>A0A1Z1MJJ4_9FLOR</name>
<proteinExistence type="predicted"/>
<reference evidence="1" key="1">
    <citation type="journal article" date="2017" name="J. Phycol.">
        <title>Analysis of chloroplast genomes and a supermatrix inform reclassification of the Rhodomelaceae (Rhodophyta).</title>
        <authorList>
            <person name="Diaz-Tapia P."/>
            <person name="Maggs C.A."/>
            <person name="West J.A."/>
            <person name="Verbruggen H."/>
        </authorList>
    </citation>
    <scope>NUCLEOTIDE SEQUENCE</scope>
    <source>
        <strain evidence="1">PD949</strain>
    </source>
</reference>
<accession>A0A1Z1MJJ4</accession>
<protein>
    <submittedName>
        <fullName evidence="1">Uncharacterized protein</fullName>
    </submittedName>
</protein>
<dbReference type="RefSeq" id="YP_009396735.1">
    <property type="nucleotide sequence ID" value="NC_035284.1"/>
</dbReference>
<keyword evidence="1" id="KW-0150">Chloroplast</keyword>
<dbReference type="AlphaFoldDB" id="A0A1Z1MJJ4"/>
<dbReference type="EMBL" id="MF101440">
    <property type="protein sequence ID" value="ARW65921.1"/>
    <property type="molecule type" value="Genomic_DNA"/>
</dbReference>
<sequence>MDTSQVLVVLVKRIITRFIIRCKVFFEKVFIVH</sequence>
<evidence type="ECO:0000313" key="1">
    <source>
        <dbReference type="EMBL" id="ARW65921.1"/>
    </source>
</evidence>
<keyword evidence="1" id="KW-0934">Plastid</keyword>
<geneLocation type="chloroplast" evidence="1"/>
<dbReference type="GeneID" id="33358980"/>
<gene>
    <name evidence="1" type="primary">orf33b</name>
</gene>
<organism evidence="1">
    <name type="scientific">Ophidocladus simpliciusculus</name>
    <dbReference type="NCBI Taxonomy" id="1261574"/>
    <lineage>
        <taxon>Eukaryota</taxon>
        <taxon>Rhodophyta</taxon>
        <taxon>Florideophyceae</taxon>
        <taxon>Rhodymeniophycidae</taxon>
        <taxon>Ceramiales</taxon>
        <taxon>Rhodomelaceae</taxon>
        <taxon>Herposiphonieae</taxon>
        <taxon>Ophidocladus</taxon>
    </lineage>
</organism>